<evidence type="ECO:0000313" key="2">
    <source>
        <dbReference type="EMBL" id="KAL0958625.1"/>
    </source>
</evidence>
<feature type="region of interest" description="Disordered" evidence="1">
    <location>
        <begin position="79"/>
        <end position="112"/>
    </location>
</feature>
<comment type="caution">
    <text evidence="2">The sequence shown here is derived from an EMBL/GenBank/DDBJ whole genome shotgun (WGS) entry which is preliminary data.</text>
</comment>
<sequence length="112" mass="12295">MDVWVEFKNTSKRQAEALFRNFFPCSEGPAPWTEVNENDVTRTGEEGQAKPSVDGPLPAKLVEDDEESKAIILGDIEVRALDDSSRPGDPTISTEPQQPNSPSSSTASFLWT</sequence>
<evidence type="ECO:0000313" key="3">
    <source>
        <dbReference type="Proteomes" id="UP001556367"/>
    </source>
</evidence>
<dbReference type="Proteomes" id="UP001556367">
    <property type="component" value="Unassembled WGS sequence"/>
</dbReference>
<feature type="compositionally biased region" description="Basic and acidic residues" evidence="1">
    <location>
        <begin position="39"/>
        <end position="48"/>
    </location>
</feature>
<proteinExistence type="predicted"/>
<organism evidence="2 3">
    <name type="scientific">Hohenbuehelia grisea</name>
    <dbReference type="NCBI Taxonomy" id="104357"/>
    <lineage>
        <taxon>Eukaryota</taxon>
        <taxon>Fungi</taxon>
        <taxon>Dikarya</taxon>
        <taxon>Basidiomycota</taxon>
        <taxon>Agaricomycotina</taxon>
        <taxon>Agaricomycetes</taxon>
        <taxon>Agaricomycetidae</taxon>
        <taxon>Agaricales</taxon>
        <taxon>Pleurotineae</taxon>
        <taxon>Pleurotaceae</taxon>
        <taxon>Hohenbuehelia</taxon>
    </lineage>
</organism>
<evidence type="ECO:0000256" key="1">
    <source>
        <dbReference type="SAM" id="MobiDB-lite"/>
    </source>
</evidence>
<feature type="compositionally biased region" description="Polar residues" evidence="1">
    <location>
        <begin position="91"/>
        <end position="112"/>
    </location>
</feature>
<reference evidence="3" key="1">
    <citation type="submission" date="2024-06" db="EMBL/GenBank/DDBJ databases">
        <title>Multi-omics analyses provide insights into the biosynthesis of the anticancer antibiotic pleurotin in Hohenbuehelia grisea.</title>
        <authorList>
            <person name="Weaver J.A."/>
            <person name="Alberti F."/>
        </authorList>
    </citation>
    <scope>NUCLEOTIDE SEQUENCE [LARGE SCALE GENOMIC DNA]</scope>
    <source>
        <strain evidence="3">T-177</strain>
    </source>
</reference>
<feature type="region of interest" description="Disordered" evidence="1">
    <location>
        <begin position="37"/>
        <end position="59"/>
    </location>
</feature>
<dbReference type="EMBL" id="JASNQZ010000003">
    <property type="protein sequence ID" value="KAL0958625.1"/>
    <property type="molecule type" value="Genomic_DNA"/>
</dbReference>
<name>A0ABR3JRZ2_9AGAR</name>
<gene>
    <name evidence="2" type="ORF">HGRIS_013962</name>
</gene>
<accession>A0ABR3JRZ2</accession>
<keyword evidence="3" id="KW-1185">Reference proteome</keyword>
<protein>
    <submittedName>
        <fullName evidence="2">Uncharacterized protein</fullName>
    </submittedName>
</protein>